<proteinExistence type="predicted"/>
<evidence type="ECO:0000256" key="1">
    <source>
        <dbReference type="SAM" id="MobiDB-lite"/>
    </source>
</evidence>
<dbReference type="Proteomes" id="UP000238274">
    <property type="component" value="Unassembled WGS sequence"/>
</dbReference>
<dbReference type="InterPro" id="IPR038491">
    <property type="entry name" value="Velvet_dom_sf"/>
</dbReference>
<reference evidence="4" key="2">
    <citation type="journal article" date="2018" name="BMC Genomics">
        <title>Genomic insights into host adaptation between the wheat stripe rust pathogen (Puccinia striiformis f. sp. tritici) and the barley stripe rust pathogen (Puccinia striiformis f. sp. hordei).</title>
        <authorList>
            <person name="Xia C."/>
            <person name="Wang M."/>
            <person name="Yin C."/>
            <person name="Cornejo O.E."/>
            <person name="Hulbert S.H."/>
            <person name="Chen X."/>
        </authorList>
    </citation>
    <scope>NUCLEOTIDE SEQUENCE [LARGE SCALE GENOMIC DNA]</scope>
    <source>
        <strain evidence="4">93TX-2</strain>
    </source>
</reference>
<sequence length="203" mass="22699">MDTTRDPAACLRGRNTRRSSRSTSARPPDCARPNRRGKPAYKWTGSVSSLAVTLKSRTMGLLTSPQRSLCNICSALEPAEAMRLILTPHILRVEPDGSLSELPRQGINLDPPPNAIMDRTPPQGESRWLFVFGDIGVQNLGQYVLRFSLWPIEDRGRTLSVTGTVPFQVVPRGQWPLRPDWYTPLSARLNANHPHLKIYAPRP</sequence>
<dbReference type="InterPro" id="IPR037525">
    <property type="entry name" value="Velvet_dom"/>
</dbReference>
<organism evidence="3 4">
    <name type="scientific">Puccinia striiformis</name>
    <dbReference type="NCBI Taxonomy" id="27350"/>
    <lineage>
        <taxon>Eukaryota</taxon>
        <taxon>Fungi</taxon>
        <taxon>Dikarya</taxon>
        <taxon>Basidiomycota</taxon>
        <taxon>Pucciniomycotina</taxon>
        <taxon>Pucciniomycetes</taxon>
        <taxon>Pucciniales</taxon>
        <taxon>Pucciniaceae</taxon>
        <taxon>Puccinia</taxon>
    </lineage>
</organism>
<feature type="domain" description="Velvet" evidence="2">
    <location>
        <begin position="1"/>
        <end position="201"/>
    </location>
</feature>
<name>A0A2S4VG30_9BASI</name>
<comment type="caution">
    <text evidence="3">The sequence shown here is derived from an EMBL/GenBank/DDBJ whole genome shotgun (WGS) entry which is preliminary data.</text>
</comment>
<reference evidence="3 4" key="1">
    <citation type="submission" date="2017-12" db="EMBL/GenBank/DDBJ databases">
        <title>Gene loss provides genomic basis for host adaptation in cereal stripe rust fungi.</title>
        <authorList>
            <person name="Xia C."/>
        </authorList>
    </citation>
    <scope>NUCLEOTIDE SEQUENCE [LARGE SCALE GENOMIC DNA]</scope>
    <source>
        <strain evidence="3 4">93TX-2</strain>
    </source>
</reference>
<gene>
    <name evidence="3" type="ORF">PSHT_09515</name>
</gene>
<keyword evidence="4" id="KW-1185">Reference proteome</keyword>
<reference evidence="4" key="3">
    <citation type="journal article" date="2018" name="Mol. Plant Microbe Interact.">
        <title>Genome sequence resources for the wheat stripe rust pathogen (Puccinia striiformis f. sp. tritici) and the barley stripe rust pathogen (Puccinia striiformis f. sp. hordei).</title>
        <authorList>
            <person name="Xia C."/>
            <person name="Wang M."/>
            <person name="Yin C."/>
            <person name="Cornejo O.E."/>
            <person name="Hulbert S.H."/>
            <person name="Chen X."/>
        </authorList>
    </citation>
    <scope>NUCLEOTIDE SEQUENCE [LARGE SCALE GENOMIC DNA]</scope>
    <source>
        <strain evidence="4">93TX-2</strain>
    </source>
</reference>
<dbReference type="OrthoDB" id="2498404at2759"/>
<protein>
    <recommendedName>
        <fullName evidence="2">Velvet domain-containing protein</fullName>
    </recommendedName>
</protein>
<evidence type="ECO:0000313" key="3">
    <source>
        <dbReference type="EMBL" id="POW08483.1"/>
    </source>
</evidence>
<accession>A0A2S4VG30</accession>
<dbReference type="PROSITE" id="PS51821">
    <property type="entry name" value="VELVET"/>
    <property type="match status" value="1"/>
</dbReference>
<dbReference type="VEuPathDB" id="FungiDB:PSHT_09515"/>
<dbReference type="EMBL" id="PKSM01000136">
    <property type="protein sequence ID" value="POW08483.1"/>
    <property type="molecule type" value="Genomic_DNA"/>
</dbReference>
<evidence type="ECO:0000313" key="4">
    <source>
        <dbReference type="Proteomes" id="UP000238274"/>
    </source>
</evidence>
<feature type="region of interest" description="Disordered" evidence="1">
    <location>
        <begin position="1"/>
        <end position="38"/>
    </location>
</feature>
<dbReference type="AlphaFoldDB" id="A0A2S4VG30"/>
<evidence type="ECO:0000259" key="2">
    <source>
        <dbReference type="PROSITE" id="PS51821"/>
    </source>
</evidence>
<dbReference type="Gene3D" id="2.60.40.3960">
    <property type="entry name" value="Velvet domain"/>
    <property type="match status" value="1"/>
</dbReference>
<dbReference type="VEuPathDB" id="FungiDB:PSTT_14254"/>